<comment type="caution">
    <text evidence="3">The sequence shown here is derived from an EMBL/GenBank/DDBJ whole genome shotgun (WGS) entry which is preliminary data.</text>
</comment>
<keyword evidence="4" id="KW-1185">Reference proteome</keyword>
<dbReference type="InterPro" id="IPR045340">
    <property type="entry name" value="DUF6533"/>
</dbReference>
<keyword evidence="1" id="KW-0812">Transmembrane</keyword>
<dbReference type="AlphaFoldDB" id="A0A9P3FXC8"/>
<evidence type="ECO:0000256" key="1">
    <source>
        <dbReference type="SAM" id="Phobius"/>
    </source>
</evidence>
<feature type="domain" description="DUF6533" evidence="2">
    <location>
        <begin position="48"/>
        <end position="90"/>
    </location>
</feature>
<sequence length="106" mass="11926">MQMSLRIAKAHTGDYSHFIYVGALAKHTTDDQAAILRNAISRLLALDYVYVATTVIVIYEWIINIDREVAVVWSQKRSLPFGIFVVIRVSIAILVIIPWINASPSL</sequence>
<keyword evidence="1" id="KW-0472">Membrane</keyword>
<dbReference type="Pfam" id="PF20151">
    <property type="entry name" value="DUF6533"/>
    <property type="match status" value="1"/>
</dbReference>
<evidence type="ECO:0000259" key="2">
    <source>
        <dbReference type="Pfam" id="PF20151"/>
    </source>
</evidence>
<feature type="transmembrane region" description="Helical" evidence="1">
    <location>
        <begin position="43"/>
        <end position="62"/>
    </location>
</feature>
<reference evidence="3 4" key="1">
    <citation type="submission" date="2021-08" db="EMBL/GenBank/DDBJ databases">
        <title>Draft Genome Sequence of Phanerochaete sordida strain YK-624.</title>
        <authorList>
            <person name="Mori T."/>
            <person name="Dohra H."/>
            <person name="Suzuki T."/>
            <person name="Kawagishi H."/>
            <person name="Hirai H."/>
        </authorList>
    </citation>
    <scope>NUCLEOTIDE SEQUENCE [LARGE SCALE GENOMIC DNA]</scope>
    <source>
        <strain evidence="3 4">YK-624</strain>
    </source>
</reference>
<evidence type="ECO:0000313" key="4">
    <source>
        <dbReference type="Proteomes" id="UP000703269"/>
    </source>
</evidence>
<dbReference type="Proteomes" id="UP000703269">
    <property type="component" value="Unassembled WGS sequence"/>
</dbReference>
<keyword evidence="1" id="KW-1133">Transmembrane helix</keyword>
<accession>A0A9P3FXC8</accession>
<evidence type="ECO:0000313" key="3">
    <source>
        <dbReference type="EMBL" id="GJE84308.1"/>
    </source>
</evidence>
<proteinExistence type="predicted"/>
<organism evidence="3 4">
    <name type="scientific">Phanerochaete sordida</name>
    <dbReference type="NCBI Taxonomy" id="48140"/>
    <lineage>
        <taxon>Eukaryota</taxon>
        <taxon>Fungi</taxon>
        <taxon>Dikarya</taxon>
        <taxon>Basidiomycota</taxon>
        <taxon>Agaricomycotina</taxon>
        <taxon>Agaricomycetes</taxon>
        <taxon>Polyporales</taxon>
        <taxon>Phanerochaetaceae</taxon>
        <taxon>Phanerochaete</taxon>
    </lineage>
</organism>
<protein>
    <recommendedName>
        <fullName evidence="2">DUF6533 domain-containing protein</fullName>
    </recommendedName>
</protein>
<dbReference type="EMBL" id="BPQB01000001">
    <property type="protein sequence ID" value="GJE84308.1"/>
    <property type="molecule type" value="Genomic_DNA"/>
</dbReference>
<feature type="transmembrane region" description="Helical" evidence="1">
    <location>
        <begin position="82"/>
        <end position="100"/>
    </location>
</feature>
<name>A0A9P3FXC8_9APHY</name>
<gene>
    <name evidence="3" type="ORF">PsYK624_003840</name>
</gene>